<dbReference type="OrthoDB" id="9815663at2"/>
<dbReference type="InterPro" id="IPR050519">
    <property type="entry name" value="Glycosyltransf_28_UgtP"/>
</dbReference>
<dbReference type="InterPro" id="IPR009695">
    <property type="entry name" value="Diacylglyc_glucosyltr_N"/>
</dbReference>
<proteinExistence type="inferred from homology"/>
<dbReference type="Proteomes" id="UP000095558">
    <property type="component" value="Unassembled WGS sequence"/>
</dbReference>
<evidence type="ECO:0000313" key="7">
    <source>
        <dbReference type="Proteomes" id="UP000095558"/>
    </source>
</evidence>
<feature type="domain" description="Diacylglycerol glucosyltransferase N-terminal" evidence="5">
    <location>
        <begin position="14"/>
        <end position="179"/>
    </location>
</feature>
<keyword evidence="3 6" id="KW-0808">Transferase</keyword>
<dbReference type="PANTHER" id="PTHR43025:SF3">
    <property type="entry name" value="MONOGALACTOSYLDIACYLGLYCEROL SYNTHASE 1, CHLOROPLASTIC"/>
    <property type="match status" value="1"/>
</dbReference>
<dbReference type="GO" id="GO:0009247">
    <property type="term" value="P:glycolipid biosynthetic process"/>
    <property type="evidence" value="ECO:0007669"/>
    <property type="project" value="InterPro"/>
</dbReference>
<evidence type="ECO:0000256" key="3">
    <source>
        <dbReference type="ARBA" id="ARBA00022679"/>
    </source>
</evidence>
<evidence type="ECO:0000313" key="6">
    <source>
        <dbReference type="EMBL" id="CUN81222.1"/>
    </source>
</evidence>
<evidence type="ECO:0000259" key="5">
    <source>
        <dbReference type="Pfam" id="PF06925"/>
    </source>
</evidence>
<dbReference type="SUPFAM" id="SSF53756">
    <property type="entry name" value="UDP-Glycosyltransferase/glycogen phosphorylase"/>
    <property type="match status" value="1"/>
</dbReference>
<dbReference type="GO" id="GO:0016020">
    <property type="term" value="C:membrane"/>
    <property type="evidence" value="ECO:0007669"/>
    <property type="project" value="GOC"/>
</dbReference>
<dbReference type="PANTHER" id="PTHR43025">
    <property type="entry name" value="MONOGALACTOSYLDIACYLGLYCEROL SYNTHASE"/>
    <property type="match status" value="1"/>
</dbReference>
<comment type="similarity">
    <text evidence="1">Belongs to the glycosyltransferase 28 family.</text>
</comment>
<evidence type="ECO:0000259" key="4">
    <source>
        <dbReference type="Pfam" id="PF00534"/>
    </source>
</evidence>
<feature type="domain" description="Glycosyl transferase family 1" evidence="4">
    <location>
        <begin position="216"/>
        <end position="349"/>
    </location>
</feature>
<dbReference type="RefSeq" id="WP_055275516.1">
    <property type="nucleotide sequence ID" value="NZ_CYZV01000006.1"/>
</dbReference>
<dbReference type="Pfam" id="PF00534">
    <property type="entry name" value="Glycos_transf_1"/>
    <property type="match status" value="1"/>
</dbReference>
<evidence type="ECO:0000256" key="2">
    <source>
        <dbReference type="ARBA" id="ARBA00022676"/>
    </source>
</evidence>
<protein>
    <submittedName>
        <fullName evidence="6">Monogalactosyldiacylglycerol synthase</fullName>
        <ecNumber evidence="6">2.4.1.-</ecNumber>
    </submittedName>
</protein>
<name>A0A173ZXR2_9CLOT</name>
<keyword evidence="2 6" id="KW-0328">Glycosyltransferase</keyword>
<dbReference type="GO" id="GO:0016758">
    <property type="term" value="F:hexosyltransferase activity"/>
    <property type="evidence" value="ECO:0007669"/>
    <property type="project" value="InterPro"/>
</dbReference>
<dbReference type="Pfam" id="PF06925">
    <property type="entry name" value="MGDG_synth"/>
    <property type="match status" value="1"/>
</dbReference>
<dbReference type="AlphaFoldDB" id="A0A173ZXR2"/>
<dbReference type="InterPro" id="IPR001296">
    <property type="entry name" value="Glyco_trans_1"/>
</dbReference>
<dbReference type="EMBL" id="CYZV01000006">
    <property type="protein sequence ID" value="CUN81222.1"/>
    <property type="molecule type" value="Genomic_DNA"/>
</dbReference>
<dbReference type="EC" id="2.4.1.-" evidence="6"/>
<reference evidence="6 7" key="1">
    <citation type="submission" date="2015-09" db="EMBL/GenBank/DDBJ databases">
        <authorList>
            <consortium name="Pathogen Informatics"/>
        </authorList>
    </citation>
    <scope>NUCLEOTIDE SEQUENCE [LARGE SCALE GENOMIC DNA]</scope>
    <source>
        <strain evidence="6 7">2789STDY5834855</strain>
    </source>
</reference>
<gene>
    <name evidence="6" type="primary">ugtP_2</name>
    <name evidence="6" type="ORF">ERS852470_00773</name>
</gene>
<dbReference type="Gene3D" id="3.40.50.2000">
    <property type="entry name" value="Glycogen Phosphorylase B"/>
    <property type="match status" value="1"/>
</dbReference>
<accession>A0A173ZXR2</accession>
<sequence length="372" mass="41255">MKALILYTNTGAGHASAGKAICNALDNLNIKTVEIDTLSFAGKNTSKKVENSYVSIVKHSPRFFGSLYKAGVKISNPKIKSIIYILNSLYANKIYNVITSENPDIIICTHIFCAQTISYLKNKYPFNSITAAIITDYTCAPFWEETNLDYFFIPHKDLINEFISKGIDKNKLLSFGLPVHSKFKQHKSKVAAKKELNLDPNMKHILLMGGSMGAGNILESTRILSDKLPNIQVTVICGHNEELFKEFNKVKLNKNINILSFTDSIDLLMDASDILITKPGGLTTTEAMTKNLPIIMINPIPGVESANCNFFKSHGMALASNSVNETLSLCKSLLTDDSLCNSIIQAQKKNINLNTDDDIANFLIKQANHRRE</sequence>
<organism evidence="6 7">
    <name type="scientific">Clostridium disporicum</name>
    <dbReference type="NCBI Taxonomy" id="84024"/>
    <lineage>
        <taxon>Bacteria</taxon>
        <taxon>Bacillati</taxon>
        <taxon>Bacillota</taxon>
        <taxon>Clostridia</taxon>
        <taxon>Eubacteriales</taxon>
        <taxon>Clostridiaceae</taxon>
        <taxon>Clostridium</taxon>
    </lineage>
</organism>
<evidence type="ECO:0000256" key="1">
    <source>
        <dbReference type="ARBA" id="ARBA00006962"/>
    </source>
</evidence>